<reference evidence="2 3" key="1">
    <citation type="submission" date="2020-04" db="EMBL/GenBank/DDBJ databases">
        <title>Chromosome-level genome assembly of a cyprinid fish Onychostoma macrolepis by integration of Nanopore Sequencing, Bionano and Hi-C technology.</title>
        <authorList>
            <person name="Wang D."/>
        </authorList>
    </citation>
    <scope>NUCLEOTIDE SEQUENCE [LARGE SCALE GENOMIC DNA]</scope>
    <source>
        <strain evidence="2">SWU-2019</strain>
        <tissue evidence="2">Muscle</tissue>
    </source>
</reference>
<name>A0A7J6BNV9_9TELE</name>
<protein>
    <submittedName>
        <fullName evidence="2">Uncharacterized protein</fullName>
    </submittedName>
</protein>
<feature type="compositionally biased region" description="Basic and acidic residues" evidence="1">
    <location>
        <begin position="66"/>
        <end position="75"/>
    </location>
</feature>
<accession>A0A7J6BNV9</accession>
<dbReference type="AlphaFoldDB" id="A0A7J6BNV9"/>
<comment type="caution">
    <text evidence="2">The sequence shown here is derived from an EMBL/GenBank/DDBJ whole genome shotgun (WGS) entry which is preliminary data.</text>
</comment>
<keyword evidence="3" id="KW-1185">Reference proteome</keyword>
<organism evidence="2 3">
    <name type="scientific">Onychostoma macrolepis</name>
    <dbReference type="NCBI Taxonomy" id="369639"/>
    <lineage>
        <taxon>Eukaryota</taxon>
        <taxon>Metazoa</taxon>
        <taxon>Chordata</taxon>
        <taxon>Craniata</taxon>
        <taxon>Vertebrata</taxon>
        <taxon>Euteleostomi</taxon>
        <taxon>Actinopterygii</taxon>
        <taxon>Neopterygii</taxon>
        <taxon>Teleostei</taxon>
        <taxon>Ostariophysi</taxon>
        <taxon>Cypriniformes</taxon>
        <taxon>Cyprinidae</taxon>
        <taxon>Acrossocheilinae</taxon>
        <taxon>Onychostoma</taxon>
    </lineage>
</organism>
<dbReference type="EMBL" id="JAAMOB010000023">
    <property type="protein sequence ID" value="KAF4096708.1"/>
    <property type="molecule type" value="Genomic_DNA"/>
</dbReference>
<dbReference type="Proteomes" id="UP000579812">
    <property type="component" value="Unassembled WGS sequence"/>
</dbReference>
<evidence type="ECO:0000256" key="1">
    <source>
        <dbReference type="SAM" id="MobiDB-lite"/>
    </source>
</evidence>
<evidence type="ECO:0000313" key="2">
    <source>
        <dbReference type="EMBL" id="KAF4096708.1"/>
    </source>
</evidence>
<feature type="compositionally biased region" description="Basic and acidic residues" evidence="1">
    <location>
        <begin position="90"/>
        <end position="110"/>
    </location>
</feature>
<sequence length="110" mass="12017">MLRLLLYGWCRSRLAVRSGGIICMLRNVSSPTIMPSNLRFSNKSLQITGRAGSAADAPRERRRQAGGRERARGEGEEGSAARSVCGVGASERRGGKRSLEGEGVRERERE</sequence>
<feature type="region of interest" description="Disordered" evidence="1">
    <location>
        <begin position="48"/>
        <end position="110"/>
    </location>
</feature>
<proteinExistence type="predicted"/>
<evidence type="ECO:0000313" key="3">
    <source>
        <dbReference type="Proteomes" id="UP000579812"/>
    </source>
</evidence>
<gene>
    <name evidence="2" type="ORF">G5714_022677</name>
</gene>